<dbReference type="AlphaFoldDB" id="A0AA40DZB1"/>
<evidence type="ECO:0000313" key="3">
    <source>
        <dbReference type="Proteomes" id="UP001172102"/>
    </source>
</evidence>
<sequence length="288" mass="32005">MPSRMGIRHLFSRPPPSKPSPWQANLPCVHSPADGCTHHNPHHSPIHFDPHLLPKNTNRDAPPAQRQPHQPAPRSAREPPQELFSALPRTPASGSLALLPHVHQTVPYSLAFYHVHGVMAQLRGGVRPQLSRLACAGMTGAGVRWVITPVISGGVLMLEYALAFAAEGGDWDVRACAHVRMGVKGGRARFERRVMGRREEWREGKEVEAVCCERCYTDAGLRLRTDGVVEVRIYKDLGQGLHPDDPKWSAAAKGVDLKRDTKDFGRMKGRFQELRAPEEERTGFDEAD</sequence>
<reference evidence="2" key="1">
    <citation type="submission" date="2023-06" db="EMBL/GenBank/DDBJ databases">
        <title>Genome-scale phylogeny and comparative genomics of the fungal order Sordariales.</title>
        <authorList>
            <consortium name="Lawrence Berkeley National Laboratory"/>
            <person name="Hensen N."/>
            <person name="Bonometti L."/>
            <person name="Westerberg I."/>
            <person name="Brannstrom I.O."/>
            <person name="Guillou S."/>
            <person name="Cros-Aarteil S."/>
            <person name="Calhoun S."/>
            <person name="Haridas S."/>
            <person name="Kuo A."/>
            <person name="Mondo S."/>
            <person name="Pangilinan J."/>
            <person name="Riley R."/>
            <person name="Labutti K."/>
            <person name="Andreopoulos B."/>
            <person name="Lipzen A."/>
            <person name="Chen C."/>
            <person name="Yanf M."/>
            <person name="Daum C."/>
            <person name="Ng V."/>
            <person name="Clum A."/>
            <person name="Steindorff A."/>
            <person name="Ohm R."/>
            <person name="Martin F."/>
            <person name="Silar P."/>
            <person name="Natvig D."/>
            <person name="Lalanne C."/>
            <person name="Gautier V."/>
            <person name="Ament-Velasquez S.L."/>
            <person name="Kruys A."/>
            <person name="Hutchinson M.I."/>
            <person name="Powell A.J."/>
            <person name="Barry K."/>
            <person name="Miller A.N."/>
            <person name="Grigoriev I.V."/>
            <person name="Debuchy R."/>
            <person name="Gladieux P."/>
            <person name="Thoren M.H."/>
            <person name="Johannesson H."/>
        </authorList>
    </citation>
    <scope>NUCLEOTIDE SEQUENCE</scope>
    <source>
        <strain evidence="2">SMH4607-1</strain>
    </source>
</reference>
<gene>
    <name evidence="2" type="ORF">B0H67DRAFT_572704</name>
</gene>
<name>A0AA40DZB1_9PEZI</name>
<dbReference type="Proteomes" id="UP001172102">
    <property type="component" value="Unassembled WGS sequence"/>
</dbReference>
<feature type="region of interest" description="Disordered" evidence="1">
    <location>
        <begin position="39"/>
        <end position="87"/>
    </location>
</feature>
<proteinExistence type="predicted"/>
<organism evidence="2 3">
    <name type="scientific">Lasiosphaeris hirsuta</name>
    <dbReference type="NCBI Taxonomy" id="260670"/>
    <lineage>
        <taxon>Eukaryota</taxon>
        <taxon>Fungi</taxon>
        <taxon>Dikarya</taxon>
        <taxon>Ascomycota</taxon>
        <taxon>Pezizomycotina</taxon>
        <taxon>Sordariomycetes</taxon>
        <taxon>Sordariomycetidae</taxon>
        <taxon>Sordariales</taxon>
        <taxon>Lasiosphaeriaceae</taxon>
        <taxon>Lasiosphaeris</taxon>
    </lineage>
</organism>
<dbReference type="EMBL" id="JAUKUA010000003">
    <property type="protein sequence ID" value="KAK0719227.1"/>
    <property type="molecule type" value="Genomic_DNA"/>
</dbReference>
<keyword evidence="3" id="KW-1185">Reference proteome</keyword>
<comment type="caution">
    <text evidence="2">The sequence shown here is derived from an EMBL/GenBank/DDBJ whole genome shotgun (WGS) entry which is preliminary data.</text>
</comment>
<feature type="compositionally biased region" description="Low complexity" evidence="1">
    <location>
        <begin position="59"/>
        <end position="74"/>
    </location>
</feature>
<feature type="region of interest" description="Disordered" evidence="1">
    <location>
        <begin position="1"/>
        <end position="26"/>
    </location>
</feature>
<evidence type="ECO:0000313" key="2">
    <source>
        <dbReference type="EMBL" id="KAK0719227.1"/>
    </source>
</evidence>
<accession>A0AA40DZB1</accession>
<evidence type="ECO:0000256" key="1">
    <source>
        <dbReference type="SAM" id="MobiDB-lite"/>
    </source>
</evidence>
<feature type="compositionally biased region" description="Basic residues" evidence="1">
    <location>
        <begin position="1"/>
        <end position="11"/>
    </location>
</feature>
<protein>
    <submittedName>
        <fullName evidence="2">Uncharacterized protein</fullName>
    </submittedName>
</protein>